<dbReference type="GeneID" id="17356878"/>
<dbReference type="InParanoid" id="E1Z9Y4"/>
<evidence type="ECO:0000313" key="4">
    <source>
        <dbReference type="Proteomes" id="UP000008141"/>
    </source>
</evidence>
<dbReference type="PANTHER" id="PTHR14845">
    <property type="entry name" value="COILED-COIL DOMAIN-CONTAINING 166"/>
    <property type="match status" value="1"/>
</dbReference>
<dbReference type="eggNOG" id="ENOG502QRCW">
    <property type="taxonomic scope" value="Eukaryota"/>
</dbReference>
<reference evidence="3 4" key="1">
    <citation type="journal article" date="2010" name="Plant Cell">
        <title>The Chlorella variabilis NC64A genome reveals adaptation to photosymbiosis, coevolution with viruses, and cryptic sex.</title>
        <authorList>
            <person name="Blanc G."/>
            <person name="Duncan G."/>
            <person name="Agarkova I."/>
            <person name="Borodovsky M."/>
            <person name="Gurnon J."/>
            <person name="Kuo A."/>
            <person name="Lindquist E."/>
            <person name="Lucas S."/>
            <person name="Pangilinan J."/>
            <person name="Polle J."/>
            <person name="Salamov A."/>
            <person name="Terry A."/>
            <person name="Yamada T."/>
            <person name="Dunigan D.D."/>
            <person name="Grigoriev I.V."/>
            <person name="Claverie J.M."/>
            <person name="Van Etten J.L."/>
        </authorList>
    </citation>
    <scope>NUCLEOTIDE SEQUENCE [LARGE SCALE GENOMIC DNA]</scope>
    <source>
        <strain evidence="3 4">NC64A</strain>
    </source>
</reference>
<feature type="coiled-coil region" evidence="1">
    <location>
        <begin position="301"/>
        <end position="332"/>
    </location>
</feature>
<feature type="region of interest" description="Disordered" evidence="2">
    <location>
        <begin position="472"/>
        <end position="502"/>
    </location>
</feature>
<dbReference type="PANTHER" id="PTHR14845:SF0">
    <property type="entry name" value="DUF4515 DOMAIN-CONTAINING PROTEIN"/>
    <property type="match status" value="1"/>
</dbReference>
<dbReference type="EMBL" id="GL433839">
    <property type="protein sequence ID" value="EFN57856.1"/>
    <property type="molecule type" value="Genomic_DNA"/>
</dbReference>
<dbReference type="Proteomes" id="UP000008141">
    <property type="component" value="Unassembled WGS sequence"/>
</dbReference>
<dbReference type="AlphaFoldDB" id="E1Z9Y4"/>
<keyword evidence="4" id="KW-1185">Reference proteome</keyword>
<accession>E1Z9Y4</accession>
<feature type="region of interest" description="Disordered" evidence="2">
    <location>
        <begin position="1"/>
        <end position="27"/>
    </location>
</feature>
<name>E1Z9Y4_CHLVA</name>
<feature type="coiled-coil region" evidence="1">
    <location>
        <begin position="227"/>
        <end position="261"/>
    </location>
</feature>
<proteinExistence type="predicted"/>
<evidence type="ECO:0000256" key="2">
    <source>
        <dbReference type="SAM" id="MobiDB-lite"/>
    </source>
</evidence>
<gene>
    <name evidence="3" type="ORF">CHLNCDRAFT_143315</name>
</gene>
<organism evidence="4">
    <name type="scientific">Chlorella variabilis</name>
    <name type="common">Green alga</name>
    <dbReference type="NCBI Taxonomy" id="554065"/>
    <lineage>
        <taxon>Eukaryota</taxon>
        <taxon>Viridiplantae</taxon>
        <taxon>Chlorophyta</taxon>
        <taxon>core chlorophytes</taxon>
        <taxon>Trebouxiophyceae</taxon>
        <taxon>Chlorellales</taxon>
        <taxon>Chlorellaceae</taxon>
        <taxon>Chlorella clade</taxon>
        <taxon>Chlorella</taxon>
    </lineage>
</organism>
<feature type="coiled-coil region" evidence="1">
    <location>
        <begin position="94"/>
        <end position="167"/>
    </location>
</feature>
<evidence type="ECO:0000313" key="3">
    <source>
        <dbReference type="EMBL" id="EFN57856.1"/>
    </source>
</evidence>
<evidence type="ECO:0000256" key="1">
    <source>
        <dbReference type="SAM" id="Coils"/>
    </source>
</evidence>
<dbReference type="OMA" id="MEADKWT"/>
<sequence length="567" mass="61294">MSSKIKRAGAQARPGRGAALTEEKEDKDAAEMEALLQQNRLRQAQAQLEASHEAYGQLCEDHQRLQDLRRHEEREGYELSELFRRQMLAKNEQLAGLQAEAAAAVQRLQEAEAAAAQHEAQLQAEFEVERQQLGAQAAALQAQLDDLAQYRQDKEALVAEMQRLRQDNVHIAEDMGEKVRTLQRRLYELGYGPDGLGEGPAAGGGGEEEEDGDVCLEADLHRLLAHSRKVEDEMKHYGQEAEELQKEMKALETERAALLRDVKLKDEMEKQYAKRGTLQAREIRDAHSKIGTLERGLAQMAADFEVEKAALEQQLRAQLADAVNEHNGLRRLLRLRTRDLRQLRHLAQEVLLQRSDVEAFLVSGILQVRAEIAAAAARGSPLQQATQPAAAGDSPSAASLALTGEASNSVASTKGLAAAGSSVLAHTTTTLAAAAGKVAGLPSPPAPLSPAAATAAAAGVVPDVVRSPSRAAATSWTAGGGSPTSAGASQAAASPSSAAGHVDVKDLSWEDRERILRLLFAKINKAAQLFVESLDLTVQLHRIFVNESGQRRPGLTRRDKHQVLDEG</sequence>
<dbReference type="KEGG" id="cvr:CHLNCDRAFT_143315"/>
<keyword evidence="1" id="KW-0175">Coiled coil</keyword>
<dbReference type="RefSeq" id="XP_005849958.1">
    <property type="nucleotide sequence ID" value="XM_005849896.1"/>
</dbReference>
<feature type="compositionally biased region" description="Low complexity" evidence="2">
    <location>
        <begin position="472"/>
        <end position="500"/>
    </location>
</feature>
<dbReference type="OrthoDB" id="515869at2759"/>
<protein>
    <submittedName>
        <fullName evidence="3">Uncharacterized protein</fullName>
    </submittedName>
</protein>
<feature type="compositionally biased region" description="Low complexity" evidence="2">
    <location>
        <begin position="8"/>
        <end position="20"/>
    </location>
</feature>